<accession>A0A3R9WJJ4</accession>
<comment type="caution">
    <text evidence="1">The sequence shown here is derived from an EMBL/GenBank/DDBJ whole genome shotgun (WGS) entry which is preliminary data.</text>
</comment>
<evidence type="ECO:0000313" key="2">
    <source>
        <dbReference type="Proteomes" id="UP000269669"/>
    </source>
</evidence>
<gene>
    <name evidence="1" type="ORF">EDE15_4237</name>
</gene>
<protein>
    <recommendedName>
        <fullName evidence="3">Nucleotide-diphospho-sugar transferase</fullName>
    </recommendedName>
</protein>
<proteinExistence type="predicted"/>
<reference evidence="1 2" key="1">
    <citation type="submission" date="2018-12" db="EMBL/GenBank/DDBJ databases">
        <title>Sequencing of bacterial isolates from soil warming experiment in Harvard Forest, Massachusetts, USA.</title>
        <authorList>
            <person name="Deangelis K."/>
        </authorList>
    </citation>
    <scope>NUCLEOTIDE SEQUENCE [LARGE SCALE GENOMIC DNA]</scope>
    <source>
        <strain evidence="1 2">EB153</strain>
    </source>
</reference>
<evidence type="ECO:0008006" key="3">
    <source>
        <dbReference type="Google" id="ProtNLM"/>
    </source>
</evidence>
<dbReference type="OrthoDB" id="7593663at2"/>
<name>A0A3R9WJJ4_9BACT</name>
<sequence length="308" mass="35125">MGDLWGVASYFNPVHYPAKVQNFRQFAHGVRNQGLNLLIVELAFNEDPFVLGDDLAEKLIRVRSDCVLWQKERLLNIGAQHLPSSCDKLVWLDGDIAFGNNNWVSKTTSLLDSFMMVQPYDVAWWLPPNIGSLPTSSTGSQFQAIKHGFAFTQDAATRGSVPNGHPGFAWGMRRELIEIHGLYDRFIVGGGDLANASAPYNDIDCPQMRSWLGQFCTPFQIEDYVLWRNAFRADVKSRVGYVEGTVFHWWHGAKADRQHTSRHLILRDANFDPQNDITLDKGGCWKWNSHKPNLHKSVTDYFWARNEQ</sequence>
<dbReference type="RefSeq" id="WP_125486980.1">
    <property type="nucleotide sequence ID" value="NZ_RSDW01000001.1"/>
</dbReference>
<organism evidence="1 2">
    <name type="scientific">Edaphobacter aggregans</name>
    <dbReference type="NCBI Taxonomy" id="570835"/>
    <lineage>
        <taxon>Bacteria</taxon>
        <taxon>Pseudomonadati</taxon>
        <taxon>Acidobacteriota</taxon>
        <taxon>Terriglobia</taxon>
        <taxon>Terriglobales</taxon>
        <taxon>Acidobacteriaceae</taxon>
        <taxon>Edaphobacter</taxon>
    </lineage>
</organism>
<dbReference type="AlphaFoldDB" id="A0A3R9WJJ4"/>
<evidence type="ECO:0000313" key="1">
    <source>
        <dbReference type="EMBL" id="RSL18645.1"/>
    </source>
</evidence>
<dbReference type="Proteomes" id="UP000269669">
    <property type="component" value="Unassembled WGS sequence"/>
</dbReference>
<dbReference type="EMBL" id="RSDW01000001">
    <property type="protein sequence ID" value="RSL18645.1"/>
    <property type="molecule type" value="Genomic_DNA"/>
</dbReference>
<keyword evidence="2" id="KW-1185">Reference proteome</keyword>